<comment type="caution">
    <text evidence="7">The sequence shown here is derived from an EMBL/GenBank/DDBJ whole genome shotgun (WGS) entry which is preliminary data.</text>
</comment>
<name>A0A559J3P7_9BACL</name>
<dbReference type="AlphaFoldDB" id="A0A559J3P7"/>
<evidence type="ECO:0000256" key="1">
    <source>
        <dbReference type="ARBA" id="ARBA00022714"/>
    </source>
</evidence>
<dbReference type="PROSITE" id="PS51296">
    <property type="entry name" value="RIESKE"/>
    <property type="match status" value="1"/>
</dbReference>
<evidence type="ECO:0000256" key="5">
    <source>
        <dbReference type="ARBA" id="ARBA00023157"/>
    </source>
</evidence>
<keyword evidence="3" id="KW-0408">Iron</keyword>
<keyword evidence="2" id="KW-0479">Metal-binding</keyword>
<evidence type="ECO:0000256" key="3">
    <source>
        <dbReference type="ARBA" id="ARBA00023004"/>
    </source>
</evidence>
<dbReference type="PANTHER" id="PTHR13847">
    <property type="entry name" value="SARCOSINE DEHYDROGENASE-RELATED"/>
    <property type="match status" value="1"/>
</dbReference>
<protein>
    <submittedName>
        <fullName evidence="7">FAD-dependent oxidoreductase</fullName>
    </submittedName>
</protein>
<dbReference type="InterPro" id="IPR017941">
    <property type="entry name" value="Rieske_2Fe-2S"/>
</dbReference>
<dbReference type="GO" id="GO:0016705">
    <property type="term" value="F:oxidoreductase activity, acting on paired donors, with incorporation or reduction of molecular oxygen"/>
    <property type="evidence" value="ECO:0007669"/>
    <property type="project" value="UniProtKB-ARBA"/>
</dbReference>
<accession>A0A559J3P7</accession>
<dbReference type="GO" id="GO:0004497">
    <property type="term" value="F:monooxygenase activity"/>
    <property type="evidence" value="ECO:0007669"/>
    <property type="project" value="UniProtKB-ARBA"/>
</dbReference>
<evidence type="ECO:0000256" key="4">
    <source>
        <dbReference type="ARBA" id="ARBA00023014"/>
    </source>
</evidence>
<dbReference type="Gene3D" id="3.50.50.60">
    <property type="entry name" value="FAD/NAD(P)-binding domain"/>
    <property type="match status" value="1"/>
</dbReference>
<organism evidence="7 8">
    <name type="scientific">Paenibacillus agilis</name>
    <dbReference type="NCBI Taxonomy" id="3020863"/>
    <lineage>
        <taxon>Bacteria</taxon>
        <taxon>Bacillati</taxon>
        <taxon>Bacillota</taxon>
        <taxon>Bacilli</taxon>
        <taxon>Bacillales</taxon>
        <taxon>Paenibacillaceae</taxon>
        <taxon>Paenibacillus</taxon>
    </lineage>
</organism>
<dbReference type="GO" id="GO:0005737">
    <property type="term" value="C:cytoplasm"/>
    <property type="evidence" value="ECO:0007669"/>
    <property type="project" value="TreeGrafter"/>
</dbReference>
<proteinExistence type="predicted"/>
<feature type="domain" description="Rieske" evidence="6">
    <location>
        <begin position="418"/>
        <end position="504"/>
    </location>
</feature>
<keyword evidence="1" id="KW-0001">2Fe-2S</keyword>
<dbReference type="FunFam" id="2.102.10.10:FF:000014">
    <property type="entry name" value="Oxidoreductase, FAD dependent"/>
    <property type="match status" value="1"/>
</dbReference>
<gene>
    <name evidence="7" type="ORF">FPZ44_00400</name>
</gene>
<dbReference type="InterPro" id="IPR006076">
    <property type="entry name" value="FAD-dep_OxRdtase"/>
</dbReference>
<dbReference type="Proteomes" id="UP000318102">
    <property type="component" value="Unassembled WGS sequence"/>
</dbReference>
<evidence type="ECO:0000259" key="6">
    <source>
        <dbReference type="PROSITE" id="PS51296"/>
    </source>
</evidence>
<dbReference type="GO" id="GO:0046872">
    <property type="term" value="F:metal ion binding"/>
    <property type="evidence" value="ECO:0007669"/>
    <property type="project" value="UniProtKB-KW"/>
</dbReference>
<dbReference type="Gene3D" id="3.30.9.10">
    <property type="entry name" value="D-Amino Acid Oxidase, subunit A, domain 2"/>
    <property type="match status" value="1"/>
</dbReference>
<keyword evidence="4" id="KW-0411">Iron-sulfur</keyword>
<dbReference type="InterPro" id="IPR036922">
    <property type="entry name" value="Rieske_2Fe-2S_sf"/>
</dbReference>
<dbReference type="CDD" id="cd03477">
    <property type="entry name" value="Rieske_YhfW_C"/>
    <property type="match status" value="1"/>
</dbReference>
<evidence type="ECO:0000313" key="7">
    <source>
        <dbReference type="EMBL" id="TVX94504.1"/>
    </source>
</evidence>
<reference evidence="7 8" key="1">
    <citation type="submission" date="2019-07" db="EMBL/GenBank/DDBJ databases">
        <authorList>
            <person name="Kim J."/>
        </authorList>
    </citation>
    <scope>NUCLEOTIDE SEQUENCE [LARGE SCALE GENOMIC DNA]</scope>
    <source>
        <strain evidence="7 8">N4</strain>
    </source>
</reference>
<dbReference type="SUPFAM" id="SSF51905">
    <property type="entry name" value="FAD/NAD(P)-binding domain"/>
    <property type="match status" value="1"/>
</dbReference>
<sequence>MPQFPESYWWDSTTLPSFPKLSESSTAEIVVVGGGITGITAAYLLAKEGLNVVLVEAGRLLSGTTGNTTAKVTAQHDLIYDELIHNFGQEKAQLYYKANHDAMQFMKHIIHEHEIECDFTEQDAFIYTNSDKYIKKLEKELAAYEKLGIHGELVDQIALPIPIKSALVMHKQAQFHPLKYAGKLVQLFIQSGGTIYEQTTVETVETDEQPVVVTTDGHKIACKHVVSCSHFPIIDGMGFYFARMHAERSYVIGVKSEKRYLGGMYLSADEPKRSIRSATLGNGENLILIGGESHTTGQGICTIKHYEALQAFAHSTFGIQEFGYRWSAQDFVTLDNLPYIGHISSSTPDVYVATGYRKWGMSTGTAAALLLRDMIIGKENAYQELYTPSRFHATPDVKNFIVQNVDVAKHLIGGKLQIIRKKPESLSNDEGAVVSVNGKRAGAYRDQKGNLHIVDTTCTHLGCEVEWNEGDRSWDCPCHGSRFSYDGDVLEGPASQPLKKIQQS</sequence>
<dbReference type="GO" id="GO:0016020">
    <property type="term" value="C:membrane"/>
    <property type="evidence" value="ECO:0007669"/>
    <property type="project" value="InterPro"/>
</dbReference>
<evidence type="ECO:0000256" key="2">
    <source>
        <dbReference type="ARBA" id="ARBA00022723"/>
    </source>
</evidence>
<dbReference type="Pfam" id="PF00355">
    <property type="entry name" value="Rieske"/>
    <property type="match status" value="1"/>
</dbReference>
<keyword evidence="5" id="KW-1015">Disulfide bond</keyword>
<dbReference type="Gene3D" id="2.102.10.10">
    <property type="entry name" value="Rieske [2Fe-2S] iron-sulphur domain"/>
    <property type="match status" value="1"/>
</dbReference>
<evidence type="ECO:0000313" key="8">
    <source>
        <dbReference type="Proteomes" id="UP000318102"/>
    </source>
</evidence>
<dbReference type="InterPro" id="IPR005805">
    <property type="entry name" value="Rieske_Fe-S_prot_C"/>
</dbReference>
<dbReference type="OrthoDB" id="9767869at2"/>
<dbReference type="Pfam" id="PF01266">
    <property type="entry name" value="DAO"/>
    <property type="match status" value="1"/>
</dbReference>
<dbReference type="PANTHER" id="PTHR13847:SF274">
    <property type="entry name" value="RIESKE 2FE-2S IRON-SULFUR PROTEIN YHFW-RELATED"/>
    <property type="match status" value="1"/>
</dbReference>
<dbReference type="InterPro" id="IPR038010">
    <property type="entry name" value="YhfW_C"/>
</dbReference>
<dbReference type="InterPro" id="IPR036188">
    <property type="entry name" value="FAD/NAD-bd_sf"/>
</dbReference>
<dbReference type="PRINTS" id="PR00162">
    <property type="entry name" value="RIESKE"/>
</dbReference>
<dbReference type="EMBL" id="VNJK01000001">
    <property type="protein sequence ID" value="TVX94504.1"/>
    <property type="molecule type" value="Genomic_DNA"/>
</dbReference>
<dbReference type="GO" id="GO:0051537">
    <property type="term" value="F:2 iron, 2 sulfur cluster binding"/>
    <property type="evidence" value="ECO:0007669"/>
    <property type="project" value="UniProtKB-KW"/>
</dbReference>
<keyword evidence="8" id="KW-1185">Reference proteome</keyword>
<dbReference type="SUPFAM" id="SSF50022">
    <property type="entry name" value="ISP domain"/>
    <property type="match status" value="1"/>
</dbReference>